<name>A0A8K0KUE7_9PEZI</name>
<keyword evidence="3" id="KW-1185">Reference proteome</keyword>
<gene>
    <name evidence="2" type="ORF">KVT40_008658</name>
</gene>
<dbReference type="AlphaFoldDB" id="A0A8K0KUE7"/>
<sequence length="182" mass="20213">MASLDPSDRSHANNAPQEAKADAKDPVLLGSRGPDFGTGSKTPAMAQENGDEGDIQQTRTSTELSTDVKDNHLEKMLHTLFKDKPEHKTHHLYFDKFGSVQCSDQVAYKKDEVLTGGRGKIFTFLEKETPDKAPEEVTLTFPSPRALHQATELLNGSLNTYPPRQMAIRAEIPLFKDDDTFN</sequence>
<evidence type="ECO:0000256" key="1">
    <source>
        <dbReference type="SAM" id="MobiDB-lite"/>
    </source>
</evidence>
<dbReference type="Proteomes" id="UP000809789">
    <property type="component" value="Unassembled WGS sequence"/>
</dbReference>
<organism evidence="2 3">
    <name type="scientific">Elsinoe batatas</name>
    <dbReference type="NCBI Taxonomy" id="2601811"/>
    <lineage>
        <taxon>Eukaryota</taxon>
        <taxon>Fungi</taxon>
        <taxon>Dikarya</taxon>
        <taxon>Ascomycota</taxon>
        <taxon>Pezizomycotina</taxon>
        <taxon>Dothideomycetes</taxon>
        <taxon>Dothideomycetidae</taxon>
        <taxon>Myriangiales</taxon>
        <taxon>Elsinoaceae</taxon>
        <taxon>Elsinoe</taxon>
    </lineage>
</organism>
<accession>A0A8K0KUE7</accession>
<feature type="region of interest" description="Disordered" evidence="1">
    <location>
        <begin position="1"/>
        <end position="64"/>
    </location>
</feature>
<feature type="compositionally biased region" description="Basic and acidic residues" evidence="1">
    <location>
        <begin position="1"/>
        <end position="11"/>
    </location>
</feature>
<proteinExistence type="predicted"/>
<reference evidence="2" key="1">
    <citation type="submission" date="2021-07" db="EMBL/GenBank/DDBJ databases">
        <title>Elsinoe batatas strain:CRI-CJ2 Genome sequencing and assembly.</title>
        <authorList>
            <person name="Huang L."/>
        </authorList>
    </citation>
    <scope>NUCLEOTIDE SEQUENCE</scope>
    <source>
        <strain evidence="2">CRI-CJ2</strain>
    </source>
</reference>
<dbReference type="EMBL" id="JAESVG020000010">
    <property type="protein sequence ID" value="KAG8623682.1"/>
    <property type="molecule type" value="Genomic_DNA"/>
</dbReference>
<evidence type="ECO:0000313" key="2">
    <source>
        <dbReference type="EMBL" id="KAG8623682.1"/>
    </source>
</evidence>
<feature type="compositionally biased region" description="Polar residues" evidence="1">
    <location>
        <begin position="55"/>
        <end position="64"/>
    </location>
</feature>
<protein>
    <submittedName>
        <fullName evidence="2">Uncharacterized protein</fullName>
    </submittedName>
</protein>
<evidence type="ECO:0000313" key="3">
    <source>
        <dbReference type="Proteomes" id="UP000809789"/>
    </source>
</evidence>
<comment type="caution">
    <text evidence="2">The sequence shown here is derived from an EMBL/GenBank/DDBJ whole genome shotgun (WGS) entry which is preliminary data.</text>
</comment>